<sequence>MNGNISRVFIIGFNAIPIIGAAFYGWIPFDIFWLFWVETLIIGLFNALRILLSQGNDKAMPFTQGLKHWNVKKSFKYLMTRVFIFLFYALFIIVFIGLLANPNKTDTGFLQTLAFANPLFNLALILAVVVQSIYLIKNFLMSKAYYYASPDSYAAIFDARQIVIHIAVVIGAVGSAFLFDHSSPHNYGAIFMMSILCVAKCVYELFFVSDNDFQQLPSGNITM</sequence>
<feature type="transmembrane region" description="Helical" evidence="1">
    <location>
        <begin position="7"/>
        <end position="27"/>
    </location>
</feature>
<keyword evidence="1" id="KW-0812">Transmembrane</keyword>
<dbReference type="AlphaFoldDB" id="A0A6I6H1M5"/>
<organism evidence="2 3">
    <name type="scientific">Phnomibacter ginsenosidimutans</name>
    <dbReference type="NCBI Taxonomy" id="2676868"/>
    <lineage>
        <taxon>Bacteria</taxon>
        <taxon>Pseudomonadati</taxon>
        <taxon>Bacteroidota</taxon>
        <taxon>Chitinophagia</taxon>
        <taxon>Chitinophagales</taxon>
        <taxon>Chitinophagaceae</taxon>
        <taxon>Phnomibacter</taxon>
    </lineage>
</organism>
<feature type="transmembrane region" description="Helical" evidence="1">
    <location>
        <begin position="33"/>
        <end position="52"/>
    </location>
</feature>
<dbReference type="Proteomes" id="UP000426027">
    <property type="component" value="Chromosome"/>
</dbReference>
<dbReference type="EMBL" id="CP046566">
    <property type="protein sequence ID" value="QGW28521.1"/>
    <property type="molecule type" value="Genomic_DNA"/>
</dbReference>
<protein>
    <submittedName>
        <fullName evidence="2">Uncharacterized protein</fullName>
    </submittedName>
</protein>
<dbReference type="Pfam" id="PF20108">
    <property type="entry name" value="DUF6498"/>
    <property type="match status" value="1"/>
</dbReference>
<reference evidence="2 3" key="1">
    <citation type="submission" date="2019-11" db="EMBL/GenBank/DDBJ databases">
        <authorList>
            <person name="Im W.T."/>
        </authorList>
    </citation>
    <scope>NUCLEOTIDE SEQUENCE [LARGE SCALE GENOMIC DNA]</scope>
    <source>
        <strain evidence="2 3">SB-02</strain>
    </source>
</reference>
<keyword evidence="3" id="KW-1185">Reference proteome</keyword>
<accession>A0A6I6H1M5</accession>
<feature type="transmembrane region" description="Helical" evidence="1">
    <location>
        <begin position="120"/>
        <end position="141"/>
    </location>
</feature>
<feature type="transmembrane region" description="Helical" evidence="1">
    <location>
        <begin position="185"/>
        <end position="206"/>
    </location>
</feature>
<dbReference type="InterPro" id="IPR045466">
    <property type="entry name" value="DUF6498"/>
</dbReference>
<keyword evidence="1" id="KW-0472">Membrane</keyword>
<proteinExistence type="predicted"/>
<evidence type="ECO:0000256" key="1">
    <source>
        <dbReference type="SAM" id="Phobius"/>
    </source>
</evidence>
<keyword evidence="1" id="KW-1133">Transmembrane helix</keyword>
<feature type="transmembrane region" description="Helical" evidence="1">
    <location>
        <begin position="162"/>
        <end position="179"/>
    </location>
</feature>
<name>A0A6I6H1M5_9BACT</name>
<evidence type="ECO:0000313" key="2">
    <source>
        <dbReference type="EMBL" id="QGW28521.1"/>
    </source>
</evidence>
<evidence type="ECO:0000313" key="3">
    <source>
        <dbReference type="Proteomes" id="UP000426027"/>
    </source>
</evidence>
<dbReference type="RefSeq" id="WP_157478874.1">
    <property type="nucleotide sequence ID" value="NZ_CP046566.1"/>
</dbReference>
<gene>
    <name evidence="2" type="ORF">GLV81_10790</name>
</gene>
<dbReference type="KEGG" id="fls:GLV81_10790"/>
<feature type="transmembrane region" description="Helical" evidence="1">
    <location>
        <begin position="82"/>
        <end position="100"/>
    </location>
</feature>